<dbReference type="InParanoid" id="A0A0D0C1R9"/>
<feature type="non-terminal residue" evidence="1">
    <location>
        <position position="88"/>
    </location>
</feature>
<gene>
    <name evidence="1" type="ORF">PAXRUDRAFT_167673</name>
</gene>
<evidence type="ECO:0000313" key="1">
    <source>
        <dbReference type="EMBL" id="KIK77157.1"/>
    </source>
</evidence>
<dbReference type="Gene3D" id="3.40.50.970">
    <property type="match status" value="1"/>
</dbReference>
<sequence>VEPPPAGGHLTTVASSQLLRATHETMLHTPGLTWFEEHDSGPIIGGCETRKINLYQAVRDALSTTLVKDDTAVVFGEDIAFSGVFWCD</sequence>
<dbReference type="OrthoDB" id="878at2759"/>
<evidence type="ECO:0000313" key="2">
    <source>
        <dbReference type="Proteomes" id="UP000054538"/>
    </source>
</evidence>
<dbReference type="EMBL" id="KN827109">
    <property type="protein sequence ID" value="KIK77157.1"/>
    <property type="molecule type" value="Genomic_DNA"/>
</dbReference>
<dbReference type="Proteomes" id="UP000054538">
    <property type="component" value="Unassembled WGS sequence"/>
</dbReference>
<reference evidence="2" key="2">
    <citation type="submission" date="2015-01" db="EMBL/GenBank/DDBJ databases">
        <title>Evolutionary Origins and Diversification of the Mycorrhizal Mutualists.</title>
        <authorList>
            <consortium name="DOE Joint Genome Institute"/>
            <consortium name="Mycorrhizal Genomics Consortium"/>
            <person name="Kohler A."/>
            <person name="Kuo A."/>
            <person name="Nagy L.G."/>
            <person name="Floudas D."/>
            <person name="Copeland A."/>
            <person name="Barry K.W."/>
            <person name="Cichocki N."/>
            <person name="Veneault-Fourrey C."/>
            <person name="LaButti K."/>
            <person name="Lindquist E.A."/>
            <person name="Lipzen A."/>
            <person name="Lundell T."/>
            <person name="Morin E."/>
            <person name="Murat C."/>
            <person name="Riley R."/>
            <person name="Ohm R."/>
            <person name="Sun H."/>
            <person name="Tunlid A."/>
            <person name="Henrissat B."/>
            <person name="Grigoriev I.V."/>
            <person name="Hibbett D.S."/>
            <person name="Martin F."/>
        </authorList>
    </citation>
    <scope>NUCLEOTIDE SEQUENCE [LARGE SCALE GENOMIC DNA]</scope>
    <source>
        <strain evidence="2">Ve08.2h10</strain>
    </source>
</reference>
<organism evidence="1 2">
    <name type="scientific">Paxillus rubicundulus Ve08.2h10</name>
    <dbReference type="NCBI Taxonomy" id="930991"/>
    <lineage>
        <taxon>Eukaryota</taxon>
        <taxon>Fungi</taxon>
        <taxon>Dikarya</taxon>
        <taxon>Basidiomycota</taxon>
        <taxon>Agaricomycotina</taxon>
        <taxon>Agaricomycetes</taxon>
        <taxon>Agaricomycetidae</taxon>
        <taxon>Boletales</taxon>
        <taxon>Paxilineae</taxon>
        <taxon>Paxillaceae</taxon>
        <taxon>Paxillus</taxon>
    </lineage>
</organism>
<name>A0A0D0C1R9_9AGAM</name>
<accession>A0A0D0C1R9</accession>
<dbReference type="STRING" id="930991.A0A0D0C1R9"/>
<dbReference type="AlphaFoldDB" id="A0A0D0C1R9"/>
<proteinExistence type="predicted"/>
<keyword evidence="2" id="KW-1185">Reference proteome</keyword>
<protein>
    <submittedName>
        <fullName evidence="1">Uncharacterized protein</fullName>
    </submittedName>
</protein>
<dbReference type="HOGENOM" id="CLU_2475015_0_0_1"/>
<reference evidence="1 2" key="1">
    <citation type="submission" date="2014-04" db="EMBL/GenBank/DDBJ databases">
        <authorList>
            <consortium name="DOE Joint Genome Institute"/>
            <person name="Kuo A."/>
            <person name="Kohler A."/>
            <person name="Jargeat P."/>
            <person name="Nagy L.G."/>
            <person name="Floudas D."/>
            <person name="Copeland A."/>
            <person name="Barry K.W."/>
            <person name="Cichocki N."/>
            <person name="Veneault-Fourrey C."/>
            <person name="LaButti K."/>
            <person name="Lindquist E.A."/>
            <person name="Lipzen A."/>
            <person name="Lundell T."/>
            <person name="Morin E."/>
            <person name="Murat C."/>
            <person name="Sun H."/>
            <person name="Tunlid A."/>
            <person name="Henrissat B."/>
            <person name="Grigoriev I.V."/>
            <person name="Hibbett D.S."/>
            <person name="Martin F."/>
            <person name="Nordberg H.P."/>
            <person name="Cantor M.N."/>
            <person name="Hua S.X."/>
        </authorList>
    </citation>
    <scope>NUCLEOTIDE SEQUENCE [LARGE SCALE GENOMIC DNA]</scope>
    <source>
        <strain evidence="1 2">Ve08.2h10</strain>
    </source>
</reference>